<protein>
    <submittedName>
        <fullName evidence="4">Fibronectin-binding protein</fullName>
    </submittedName>
</protein>
<feature type="signal peptide" evidence="2">
    <location>
        <begin position="1"/>
        <end position="25"/>
    </location>
</feature>
<feature type="domain" description="DUF7601" evidence="3">
    <location>
        <begin position="181"/>
        <end position="311"/>
    </location>
</feature>
<evidence type="ECO:0000259" key="3">
    <source>
        <dbReference type="Pfam" id="PF24547"/>
    </source>
</evidence>
<dbReference type="InterPro" id="IPR038174">
    <property type="entry name" value="Strep_pil_link_sf"/>
</dbReference>
<dbReference type="AlphaFoldDB" id="A0A2G3NQA5"/>
<evidence type="ECO:0000256" key="1">
    <source>
        <dbReference type="SAM" id="Phobius"/>
    </source>
</evidence>
<gene>
    <name evidence="5" type="ORF">CS009_10445</name>
    <name evidence="4" type="ORF">CS010_10335</name>
</gene>
<dbReference type="NCBIfam" id="TIGR03065">
    <property type="entry name" value="srtB_sig_QVPTGV"/>
    <property type="match status" value="1"/>
</dbReference>
<dbReference type="Proteomes" id="UP000222913">
    <property type="component" value="Unassembled WGS sequence"/>
</dbReference>
<dbReference type="InterPro" id="IPR055382">
    <property type="entry name" value="DUF7601"/>
</dbReference>
<keyword evidence="1" id="KW-1133">Transmembrane helix</keyword>
<feature type="chain" id="PRO_5013515957" evidence="2">
    <location>
        <begin position="26"/>
        <end position="346"/>
    </location>
</feature>
<evidence type="ECO:0000256" key="2">
    <source>
        <dbReference type="SAM" id="SignalP"/>
    </source>
</evidence>
<organism evidence="4 7">
    <name type="scientific">Streptococcus macedonicus</name>
    <name type="common">Streptococcus gallolyticus macedonicus</name>
    <dbReference type="NCBI Taxonomy" id="59310"/>
    <lineage>
        <taxon>Bacteria</taxon>
        <taxon>Bacillati</taxon>
        <taxon>Bacillota</taxon>
        <taxon>Bacilli</taxon>
        <taxon>Lactobacillales</taxon>
        <taxon>Streptococcaceae</taxon>
        <taxon>Streptococcus</taxon>
    </lineage>
</organism>
<dbReference type="RefSeq" id="WP_099390850.1">
    <property type="nucleotide sequence ID" value="NZ_PEBM01000064.1"/>
</dbReference>
<dbReference type="EMBL" id="PEBM01000064">
    <property type="protein sequence ID" value="PHV55574.1"/>
    <property type="molecule type" value="Genomic_DNA"/>
</dbReference>
<proteinExistence type="predicted"/>
<dbReference type="Proteomes" id="UP000221763">
    <property type="component" value="Unassembled WGS sequence"/>
</dbReference>
<keyword evidence="1" id="KW-0812">Transmembrane</keyword>
<dbReference type="InterPro" id="IPR017503">
    <property type="entry name" value="Sortase_SrtB_sig_QVPTGV"/>
</dbReference>
<dbReference type="Gene3D" id="2.60.40.1140">
    <property type="entry name" value="Collagen-binding surface protein Cna, B-type domain"/>
    <property type="match status" value="1"/>
</dbReference>
<dbReference type="Gene3D" id="2.60.40.3050">
    <property type="match status" value="1"/>
</dbReference>
<name>A0A2G3NQA5_STRMC</name>
<dbReference type="EMBL" id="PEBN01000059">
    <property type="protein sequence ID" value="PHV55730.1"/>
    <property type="molecule type" value="Genomic_DNA"/>
</dbReference>
<accession>A0A2G3NQA5</accession>
<comment type="caution">
    <text evidence="4">The sequence shown here is derived from an EMBL/GenBank/DDBJ whole genome shotgun (WGS) entry which is preliminary data.</text>
</comment>
<keyword evidence="1" id="KW-0472">Membrane</keyword>
<dbReference type="NCBIfam" id="TIGR03786">
    <property type="entry name" value="strep_pil_rpt"/>
    <property type="match status" value="1"/>
</dbReference>
<evidence type="ECO:0000313" key="4">
    <source>
        <dbReference type="EMBL" id="PHV55574.1"/>
    </source>
</evidence>
<dbReference type="Pfam" id="PF24547">
    <property type="entry name" value="DUF7601"/>
    <property type="match status" value="1"/>
</dbReference>
<sequence length="346" mass="37333">MKMKYSSLLVSGLALATFATTTVSADDTGVANGGQLIITKDFGLTDGVLSPKVTFTFDVKGGDTASGEKDGLHVYSGTNYTNGLDTATVTYDNNSNTGTKQQTTTVDFSKVTYDKPGIYRYTVTEQTGNIPGVTYDTKTYTVDVYVLQENGTYAPKYVVSSEKDTQDKKPIQFNNQIKTTRLKVSKEVTGNAGDKNKEFTFSIKLEDKNTNKYYENGKVSMTITKKDDQTENVEVSLGAEQTFTLKDGESATIDKLPQGIEYTVNETGDDGYKQSATINKNTTASTTEAYTLGTGVTSDETADEIVVTNTKDSTTPTGVAMTVAPYVGLTILALGGVLYVLKKRKA</sequence>
<keyword evidence="2" id="KW-0732">Signal</keyword>
<evidence type="ECO:0000313" key="5">
    <source>
        <dbReference type="EMBL" id="PHV55730.1"/>
    </source>
</evidence>
<dbReference type="InterPro" id="IPR022464">
    <property type="entry name" value="Strep_pil_isopept_link"/>
</dbReference>
<evidence type="ECO:0000313" key="7">
    <source>
        <dbReference type="Proteomes" id="UP000222913"/>
    </source>
</evidence>
<evidence type="ECO:0000313" key="6">
    <source>
        <dbReference type="Proteomes" id="UP000221763"/>
    </source>
</evidence>
<reference evidence="6 7" key="1">
    <citation type="submission" date="2017-10" db="EMBL/GenBank/DDBJ databases">
        <title>Whole-genome sequence of three Streptococcus macedonicus strains isolated from Italian cheeses of the Veneto region.</title>
        <authorList>
            <person name="Treu L."/>
            <person name="De Diego-Diaz B."/>
            <person name="Papadimitriou K."/>
            <person name="Tsakalidou E."/>
            <person name="Corich V."/>
            <person name="Giacomini A."/>
        </authorList>
    </citation>
    <scope>NUCLEOTIDE SEQUENCE [LARGE SCALE GENOMIC DNA]</scope>
    <source>
        <strain evidence="5 6">19AS</strain>
        <strain evidence="4 7">27MV</strain>
    </source>
</reference>
<feature type="transmembrane region" description="Helical" evidence="1">
    <location>
        <begin position="323"/>
        <end position="341"/>
    </location>
</feature>